<evidence type="ECO:0000313" key="3">
    <source>
        <dbReference type="Proteomes" id="UP000009320"/>
    </source>
</evidence>
<dbReference type="AlphaFoldDB" id="I7JU58"/>
<evidence type="ECO:0000313" key="2">
    <source>
        <dbReference type="EMBL" id="CCI81006.1"/>
    </source>
</evidence>
<reference evidence="2 3" key="1">
    <citation type="submission" date="2012-06" db="EMBL/GenBank/DDBJ databases">
        <title>Draft Genome Sequence of Lactobacillus hominis Strain CRBIP 24.179T, isolated from human intestine.</title>
        <authorList>
            <person name="Cousin S."/>
            <person name="Ma L."/>
            <person name="Bizet C."/>
            <person name="Loux V."/>
            <person name="Bouchier C."/>
            <person name="Clermont D."/>
            <person name="Creno S."/>
        </authorList>
    </citation>
    <scope>NUCLEOTIDE SEQUENCE [LARGE SCALE GENOMIC DNA]</scope>
    <source>
        <strain evidence="3">CRBIP 24.179T</strain>
    </source>
</reference>
<keyword evidence="3" id="KW-1185">Reference proteome</keyword>
<keyword evidence="1" id="KW-1133">Transmembrane helix</keyword>
<dbReference type="GeneID" id="82846287"/>
<name>I7JU58_9LACO</name>
<accession>I7JU58</accession>
<feature type="transmembrane region" description="Helical" evidence="1">
    <location>
        <begin position="78"/>
        <end position="97"/>
    </location>
</feature>
<dbReference type="STRING" id="1423758.FC41_GL000232"/>
<proteinExistence type="predicted"/>
<keyword evidence="1" id="KW-0812">Transmembrane</keyword>
<comment type="caution">
    <text evidence="2">The sequence shown here is derived from an EMBL/GenBank/DDBJ whole genome shotgun (WGS) entry which is preliminary data.</text>
</comment>
<dbReference type="RefSeq" id="WP_008469600.1">
    <property type="nucleotide sequence ID" value="NZ_AYZP01000001.1"/>
</dbReference>
<evidence type="ECO:0000256" key="1">
    <source>
        <dbReference type="SAM" id="Phobius"/>
    </source>
</evidence>
<dbReference type="EMBL" id="CAKE01000001">
    <property type="protein sequence ID" value="CCI81006.1"/>
    <property type="molecule type" value="Genomic_DNA"/>
</dbReference>
<gene>
    <name evidence="2" type="ORF">BN55_03595</name>
</gene>
<protein>
    <recommendedName>
        <fullName evidence="4">Integral membrane protein</fullName>
    </recommendedName>
</protein>
<dbReference type="Proteomes" id="UP000009320">
    <property type="component" value="Unassembled WGS sequence"/>
</dbReference>
<feature type="transmembrane region" description="Helical" evidence="1">
    <location>
        <begin position="37"/>
        <end position="58"/>
    </location>
</feature>
<evidence type="ECO:0008006" key="4">
    <source>
        <dbReference type="Google" id="ProtNLM"/>
    </source>
</evidence>
<dbReference type="PATRIC" id="fig|1423758.3.peg.236"/>
<keyword evidence="1" id="KW-0472">Membrane</keyword>
<dbReference type="OrthoDB" id="2298188at2"/>
<organism evidence="2 3">
    <name type="scientific">Lactobacillus hominis DSM 23910 = CRBIP 24.179</name>
    <dbReference type="NCBI Taxonomy" id="1423758"/>
    <lineage>
        <taxon>Bacteria</taxon>
        <taxon>Bacillati</taxon>
        <taxon>Bacillota</taxon>
        <taxon>Bacilli</taxon>
        <taxon>Lactobacillales</taxon>
        <taxon>Lactobacillaceae</taxon>
        <taxon>Lactobacillus</taxon>
    </lineage>
</organism>
<feature type="transmembrane region" description="Helical" evidence="1">
    <location>
        <begin position="6"/>
        <end position="30"/>
    </location>
</feature>
<dbReference type="eggNOG" id="ENOG5033MI8">
    <property type="taxonomic scope" value="Bacteria"/>
</dbReference>
<sequence>MFATVFYWIVTVAALLWGVWSLVWSIIYLAKKENGNLWIFAIINALSSIALAIIYWIYSSLDYQWFWFASKQPNIGNIVYLLIFFIILTVLQFIFGFTRKAKTAK</sequence>